<reference evidence="3" key="2">
    <citation type="submission" date="2025-08" db="UniProtKB">
        <authorList>
            <consortium name="RefSeq"/>
        </authorList>
    </citation>
    <scope>IDENTIFICATION</scope>
</reference>
<evidence type="ECO:0000313" key="3">
    <source>
        <dbReference type="RefSeq" id="XP_017984554.1"/>
    </source>
</evidence>
<dbReference type="PANTHER" id="PTHR15852">
    <property type="entry name" value="PLASTID TRANSCRIPTIONALLY ACTIVE PROTEIN"/>
    <property type="match status" value="1"/>
</dbReference>
<evidence type="ECO:0000313" key="2">
    <source>
        <dbReference type="Proteomes" id="UP000694886"/>
    </source>
</evidence>
<protein>
    <submittedName>
        <fullName evidence="3">Uncharacterized protein LOC18585708</fullName>
    </submittedName>
</protein>
<dbReference type="GeneID" id="18585708"/>
<accession>A0AB32X349</accession>
<reference evidence="2" key="1">
    <citation type="journal article" date="1997" name="Nucleic Acids Res.">
        <title>tRNAscan-SE: a program for improved detection of transfer RNA genes in genomic sequence.</title>
        <authorList>
            <person name="Lowe T.M."/>
            <person name="Eddy S.R."/>
        </authorList>
    </citation>
    <scope>NUCLEOTIDE SEQUENCE [LARGE SCALE GENOMIC DNA]</scope>
    <source>
        <strain evidence="2">r\B97-61/B2</strain>
    </source>
</reference>
<dbReference type="Proteomes" id="UP000694886">
    <property type="component" value="Chromosome 10"/>
</dbReference>
<evidence type="ECO:0000256" key="1">
    <source>
        <dbReference type="SAM" id="MobiDB-lite"/>
    </source>
</evidence>
<dbReference type="PANTHER" id="PTHR15852:SF54">
    <property type="entry name" value="PROTEIN SSUH2 HOMOLOG"/>
    <property type="match status" value="1"/>
</dbReference>
<feature type="region of interest" description="Disordered" evidence="1">
    <location>
        <begin position="156"/>
        <end position="175"/>
    </location>
</feature>
<dbReference type="RefSeq" id="XP_017984554.1">
    <property type="nucleotide sequence ID" value="XM_018129065.1"/>
</dbReference>
<dbReference type="KEGG" id="tcc:18585708"/>
<dbReference type="SUPFAM" id="SSF57938">
    <property type="entry name" value="DnaJ/Hsp40 cysteine-rich domain"/>
    <property type="match status" value="1"/>
</dbReference>
<dbReference type="AlphaFoldDB" id="A0AB32X349"/>
<proteinExistence type="predicted"/>
<gene>
    <name evidence="3" type="primary">LOC18585708</name>
</gene>
<organism evidence="2 3">
    <name type="scientific">Theobroma cacao</name>
    <name type="common">Cacao</name>
    <name type="synonym">Cocoa</name>
    <dbReference type="NCBI Taxonomy" id="3641"/>
    <lineage>
        <taxon>Eukaryota</taxon>
        <taxon>Viridiplantae</taxon>
        <taxon>Streptophyta</taxon>
        <taxon>Embryophyta</taxon>
        <taxon>Tracheophyta</taxon>
        <taxon>Spermatophyta</taxon>
        <taxon>Magnoliopsida</taxon>
        <taxon>eudicotyledons</taxon>
        <taxon>Gunneridae</taxon>
        <taxon>Pentapetalae</taxon>
        <taxon>rosids</taxon>
        <taxon>malvids</taxon>
        <taxon>Malvales</taxon>
        <taxon>Malvaceae</taxon>
        <taxon>Byttnerioideae</taxon>
        <taxon>Theobroma</taxon>
    </lineage>
</organism>
<sequence length="175" mass="19628">MSMAVASAASLLTAVRLESWKSNGGVPARPRLSLAKPTWIIRTESNVRRERVKKPNPPCVVCQGSGRVDCQYCYGRGRTNHVHLEMLPKGEWPKWCRTCGGSGLSYCSRCLGTGEYRYIMGFHFMKRDDDHTQDNKYQIQGDHGSQSAADRLLHHEQNNSDDEIERAGGNMDITA</sequence>
<dbReference type="Gramene" id="Tc10v2_t000080.8">
    <property type="protein sequence ID" value="Tc10v2_p000080.8"/>
    <property type="gene ID" value="Tc10v2_g000080"/>
</dbReference>
<name>A0AB32X349_THECC</name>
<dbReference type="InterPro" id="IPR036410">
    <property type="entry name" value="HSP_DnaJ_Cys-rich_dom_sf"/>
</dbReference>